<proteinExistence type="predicted"/>
<sequence>MQFEQLRKNQTFSSHPLLCIGEAKNCNDND</sequence>
<evidence type="ECO:0000313" key="1">
    <source>
        <dbReference type="EMBL" id="DAG06136.1"/>
    </source>
</evidence>
<dbReference type="EMBL" id="BK016266">
    <property type="protein sequence ID" value="DAG06136.1"/>
    <property type="molecule type" value="Genomic_DNA"/>
</dbReference>
<protein>
    <submittedName>
        <fullName evidence="1">Uncharacterized protein</fullName>
    </submittedName>
</protein>
<reference evidence="1" key="1">
    <citation type="journal article" date="2021" name="Proc. Natl. Acad. Sci. U.S.A.">
        <title>A Catalog of Tens of Thousands of Viruses from Human Metagenomes Reveals Hidden Associations with Chronic Diseases.</title>
        <authorList>
            <person name="Tisza M.J."/>
            <person name="Buck C.B."/>
        </authorList>
    </citation>
    <scope>NUCLEOTIDE SEQUENCE</scope>
    <source>
        <strain evidence="1">CtNxi14</strain>
    </source>
</reference>
<accession>A0A8S5VHI3</accession>
<organism evidence="1">
    <name type="scientific">Siphoviridae sp. ctNxi14</name>
    <dbReference type="NCBI Taxonomy" id="2825475"/>
    <lineage>
        <taxon>Viruses</taxon>
        <taxon>Duplodnaviria</taxon>
        <taxon>Heunggongvirae</taxon>
        <taxon>Uroviricota</taxon>
        <taxon>Caudoviricetes</taxon>
    </lineage>
</organism>
<name>A0A8S5VHI3_9CAUD</name>